<dbReference type="InterPro" id="IPR010982">
    <property type="entry name" value="Lambda_DNA-bd_dom_sf"/>
</dbReference>
<dbReference type="RefSeq" id="WP_005675360.1">
    <property type="nucleotide sequence ID" value="NZ_QRUB01000023.1"/>
</dbReference>
<accession>A0A412E0T0</accession>
<dbReference type="Proteomes" id="UP000284161">
    <property type="component" value="Unassembled WGS sequence"/>
</dbReference>
<evidence type="ECO:0000313" key="2">
    <source>
        <dbReference type="EMBL" id="RGR26207.1"/>
    </source>
</evidence>
<dbReference type="AlphaFoldDB" id="A0A412E0T0"/>
<sequence>MNDMNRIKVVLVEKKKTSKWLAEVLGKNPATISKWCTNTSQPDVATLREIARVLDIDVKELLNSTK</sequence>
<name>A0A412E0T0_BACSE</name>
<dbReference type="GO" id="GO:0003677">
    <property type="term" value="F:DNA binding"/>
    <property type="evidence" value="ECO:0007669"/>
    <property type="project" value="InterPro"/>
</dbReference>
<evidence type="ECO:0000313" key="3">
    <source>
        <dbReference type="Proteomes" id="UP000284161"/>
    </source>
</evidence>
<proteinExistence type="predicted"/>
<comment type="caution">
    <text evidence="2">The sequence shown here is derived from an EMBL/GenBank/DDBJ whole genome shotgun (WGS) entry which is preliminary data.</text>
</comment>
<organism evidence="2 3">
    <name type="scientific">Bacteroides stercoris</name>
    <dbReference type="NCBI Taxonomy" id="46506"/>
    <lineage>
        <taxon>Bacteria</taxon>
        <taxon>Pseudomonadati</taxon>
        <taxon>Bacteroidota</taxon>
        <taxon>Bacteroidia</taxon>
        <taxon>Bacteroidales</taxon>
        <taxon>Bacteroidaceae</taxon>
        <taxon>Bacteroides</taxon>
    </lineage>
</organism>
<evidence type="ECO:0000259" key="1">
    <source>
        <dbReference type="PROSITE" id="PS50943"/>
    </source>
</evidence>
<dbReference type="EMBL" id="QRUB01000023">
    <property type="protein sequence ID" value="RGR26207.1"/>
    <property type="molecule type" value="Genomic_DNA"/>
</dbReference>
<gene>
    <name evidence="2" type="ORF">DWY58_15895</name>
</gene>
<dbReference type="Pfam" id="PF01381">
    <property type="entry name" value="HTH_3"/>
    <property type="match status" value="1"/>
</dbReference>
<dbReference type="SMART" id="SM00530">
    <property type="entry name" value="HTH_XRE"/>
    <property type="match status" value="1"/>
</dbReference>
<dbReference type="PROSITE" id="PS50943">
    <property type="entry name" value="HTH_CROC1"/>
    <property type="match status" value="1"/>
</dbReference>
<dbReference type="SUPFAM" id="SSF47413">
    <property type="entry name" value="lambda repressor-like DNA-binding domains"/>
    <property type="match status" value="1"/>
</dbReference>
<reference evidence="2 3" key="1">
    <citation type="submission" date="2018-08" db="EMBL/GenBank/DDBJ databases">
        <title>A genome reference for cultivated species of the human gut microbiota.</title>
        <authorList>
            <person name="Zou Y."/>
            <person name="Xue W."/>
            <person name="Luo G."/>
        </authorList>
    </citation>
    <scope>NUCLEOTIDE SEQUENCE [LARGE SCALE GENOMIC DNA]</scope>
    <source>
        <strain evidence="2 3">AF25-6</strain>
    </source>
</reference>
<dbReference type="InterPro" id="IPR001387">
    <property type="entry name" value="Cro/C1-type_HTH"/>
</dbReference>
<feature type="domain" description="HTH cro/C1-type" evidence="1">
    <location>
        <begin position="7"/>
        <end position="61"/>
    </location>
</feature>
<dbReference type="Gene3D" id="1.10.260.40">
    <property type="entry name" value="lambda repressor-like DNA-binding domains"/>
    <property type="match status" value="1"/>
</dbReference>
<dbReference type="CDD" id="cd00093">
    <property type="entry name" value="HTH_XRE"/>
    <property type="match status" value="1"/>
</dbReference>
<protein>
    <submittedName>
        <fullName evidence="2">XRE family transcriptional regulator</fullName>
    </submittedName>
</protein>